<feature type="chain" id="PRO_5003558698" description="DUF4835 domain-containing protein" evidence="1">
    <location>
        <begin position="21"/>
        <end position="299"/>
    </location>
</feature>
<evidence type="ECO:0000313" key="2">
    <source>
        <dbReference type="EMBL" id="EHQ27953.1"/>
    </source>
</evidence>
<dbReference type="EMBL" id="CM001403">
    <property type="protein sequence ID" value="EHQ27953.1"/>
    <property type="molecule type" value="Genomic_DNA"/>
</dbReference>
<evidence type="ECO:0000256" key="1">
    <source>
        <dbReference type="SAM" id="SignalP"/>
    </source>
</evidence>
<dbReference type="STRING" id="714943.Mucpa_3859"/>
<dbReference type="eggNOG" id="ENOG502Z7MQ">
    <property type="taxonomic scope" value="Bacteria"/>
</dbReference>
<dbReference type="RefSeq" id="WP_008508629.1">
    <property type="nucleotide sequence ID" value="NZ_CM001403.1"/>
</dbReference>
<protein>
    <recommendedName>
        <fullName evidence="4">DUF4835 domain-containing protein</fullName>
    </recommendedName>
</protein>
<dbReference type="HOGENOM" id="CLU_080414_0_0_10"/>
<keyword evidence="1" id="KW-0732">Signal</keyword>
<accession>H1Y044</accession>
<keyword evidence="3" id="KW-1185">Reference proteome</keyword>
<dbReference type="OrthoDB" id="9773381at2"/>
<proteinExistence type="predicted"/>
<evidence type="ECO:0000313" key="3">
    <source>
        <dbReference type="Proteomes" id="UP000002774"/>
    </source>
</evidence>
<organism evidence="2 3">
    <name type="scientific">Mucilaginibacter paludis DSM 18603</name>
    <dbReference type="NCBI Taxonomy" id="714943"/>
    <lineage>
        <taxon>Bacteria</taxon>
        <taxon>Pseudomonadati</taxon>
        <taxon>Bacteroidota</taxon>
        <taxon>Sphingobacteriia</taxon>
        <taxon>Sphingobacteriales</taxon>
        <taxon>Sphingobacteriaceae</taxon>
        <taxon>Mucilaginibacter</taxon>
    </lineage>
</organism>
<sequence>MKKLVTCIVILLILANLVAAQDLNARVQVLSPKIQTSNKRIFQVLENAIKDFLNNRKWSADQILPQERIDCNLVLNITAWDGSSKYSGELQVQSTRPIYGSTYNSTLLTVNDKDFDWTYTEGQLLDYNDQTFQSNLTSVLAYYAYVIIGMDYDSFSKYAGTPYFAKAQTIVNAAQSASYKGWNAFDNSHNRYWLAENLNNKRYLIIREFNYNYHRNGLDLMADNPANARKAIAALLPDLSQIDRQSLGTMLPQLFFTAKSDEFVSVFSVADPQTKMKVYNILNGADPSNGNKYQALQKN</sequence>
<reference evidence="2" key="1">
    <citation type="submission" date="2011-09" db="EMBL/GenBank/DDBJ databases">
        <title>The permanent draft genome of Mucilaginibacter paludis DSM 18603.</title>
        <authorList>
            <consortium name="US DOE Joint Genome Institute (JGI-PGF)"/>
            <person name="Lucas S."/>
            <person name="Han J."/>
            <person name="Lapidus A."/>
            <person name="Bruce D."/>
            <person name="Goodwin L."/>
            <person name="Pitluck S."/>
            <person name="Peters L."/>
            <person name="Kyrpides N."/>
            <person name="Mavromatis K."/>
            <person name="Ivanova N."/>
            <person name="Mikhailova N."/>
            <person name="Held B."/>
            <person name="Detter J.C."/>
            <person name="Tapia R."/>
            <person name="Han C."/>
            <person name="Land M."/>
            <person name="Hauser L."/>
            <person name="Markowitz V."/>
            <person name="Cheng J.-F."/>
            <person name="Hugenholtz P."/>
            <person name="Woyke T."/>
            <person name="Wu D."/>
            <person name="Tindall B."/>
            <person name="Brambilla E."/>
            <person name="Klenk H.-P."/>
            <person name="Eisen J.A."/>
        </authorList>
    </citation>
    <scope>NUCLEOTIDE SEQUENCE [LARGE SCALE GENOMIC DNA]</scope>
    <source>
        <strain evidence="2">DSM 18603</strain>
    </source>
</reference>
<dbReference type="InterPro" id="IPR032274">
    <property type="entry name" value="DUF4835"/>
</dbReference>
<dbReference type="AlphaFoldDB" id="H1Y044"/>
<gene>
    <name evidence="2" type="ORF">Mucpa_3859</name>
</gene>
<dbReference type="Proteomes" id="UP000002774">
    <property type="component" value="Chromosome"/>
</dbReference>
<name>H1Y044_9SPHI</name>
<feature type="signal peptide" evidence="1">
    <location>
        <begin position="1"/>
        <end position="20"/>
    </location>
</feature>
<evidence type="ECO:0008006" key="4">
    <source>
        <dbReference type="Google" id="ProtNLM"/>
    </source>
</evidence>
<dbReference type="Pfam" id="PF16119">
    <property type="entry name" value="DUF4835"/>
    <property type="match status" value="1"/>
</dbReference>